<feature type="compositionally biased region" description="Polar residues" evidence="1">
    <location>
        <begin position="196"/>
        <end position="218"/>
    </location>
</feature>
<feature type="compositionally biased region" description="Low complexity" evidence="1">
    <location>
        <begin position="29"/>
        <end position="41"/>
    </location>
</feature>
<feature type="region of interest" description="Disordered" evidence="1">
    <location>
        <begin position="106"/>
        <end position="129"/>
    </location>
</feature>
<feature type="compositionally biased region" description="Basic and acidic residues" evidence="1">
    <location>
        <begin position="13"/>
        <end position="24"/>
    </location>
</feature>
<sequence length="513" mass="56663">MRMHPPPSLAESFPKDSQSEERVQHASSHQGEQPGHQPQPQHVRHGASSRLDRPPTPAQASTPLRKDTASSSSTNASDVTAVTNATGDTSATAYSVESSQSIFSVKDGTEISSNRRASRRRTGPLSAQQREKAALIRKLGACADCRRRRVACHPNHHNMTWEEAVRKYRSSSPLQDLASLTGRPISPASKRVRLSSPRTSQEMEIDSTSALANPQTTPGRAPLSEARLRTPLPSGPRLDKAVSMPPLAAAPAPLTALPSIVSIRAELEGTASRMLSSPHRSRYTAVSVLLIHWQDDGDPAAIAAVDELSEVLNKVYHYSLEVAKIPSSKSDGCKNSWRWLSRTVDDFAERNDTRDVLKIVYYSGYSFLDEHRHMVLASARDRGTASTIRWSGIQQILEEACSDTLIIMDAAYYPSSNMVRQKGVLELIAASSSEGDFRVLERGSFTRNLAEQLRMLQPPRVLHSPEPHHGSQLSLSFRLSEEALNPESWIEWLRMMPEGIKDVRVDGPYTTFR</sequence>
<evidence type="ECO:0000256" key="1">
    <source>
        <dbReference type="SAM" id="MobiDB-lite"/>
    </source>
</evidence>
<organism evidence="2 3">
    <name type="scientific">Monosporascus cannonballus</name>
    <dbReference type="NCBI Taxonomy" id="155416"/>
    <lineage>
        <taxon>Eukaryota</taxon>
        <taxon>Fungi</taxon>
        <taxon>Dikarya</taxon>
        <taxon>Ascomycota</taxon>
        <taxon>Pezizomycotina</taxon>
        <taxon>Sordariomycetes</taxon>
        <taxon>Xylariomycetidae</taxon>
        <taxon>Xylariales</taxon>
        <taxon>Xylariales incertae sedis</taxon>
        <taxon>Monosporascus</taxon>
    </lineage>
</organism>
<feature type="region of interest" description="Disordered" evidence="1">
    <location>
        <begin position="1"/>
        <end position="80"/>
    </location>
</feature>
<name>A0ABY0H0K7_9PEZI</name>
<comment type="caution">
    <text evidence="2">The sequence shown here is derived from an EMBL/GenBank/DDBJ whole genome shotgun (WGS) entry which is preliminary data.</text>
</comment>
<dbReference type="EMBL" id="QJNS01000352">
    <property type="protein sequence ID" value="RYO78984.1"/>
    <property type="molecule type" value="Genomic_DNA"/>
</dbReference>
<feature type="compositionally biased region" description="Low complexity" evidence="1">
    <location>
        <begin position="69"/>
        <end position="80"/>
    </location>
</feature>
<evidence type="ECO:0000313" key="2">
    <source>
        <dbReference type="EMBL" id="RYO78984.1"/>
    </source>
</evidence>
<keyword evidence="3" id="KW-1185">Reference proteome</keyword>
<feature type="region of interest" description="Disordered" evidence="1">
    <location>
        <begin position="175"/>
        <end position="242"/>
    </location>
</feature>
<protein>
    <submittedName>
        <fullName evidence="2">Uncharacterized protein</fullName>
    </submittedName>
</protein>
<evidence type="ECO:0000313" key="3">
    <source>
        <dbReference type="Proteomes" id="UP000294003"/>
    </source>
</evidence>
<dbReference type="Proteomes" id="UP000294003">
    <property type="component" value="Unassembled WGS sequence"/>
</dbReference>
<reference evidence="2 3" key="1">
    <citation type="submission" date="2018-06" db="EMBL/GenBank/DDBJ databases">
        <title>Complete Genomes of Monosporascus.</title>
        <authorList>
            <person name="Robinson A.J."/>
            <person name="Natvig D.O."/>
        </authorList>
    </citation>
    <scope>NUCLEOTIDE SEQUENCE [LARGE SCALE GENOMIC DNA]</scope>
    <source>
        <strain evidence="2 3">CBS 609.92</strain>
    </source>
</reference>
<proteinExistence type="predicted"/>
<gene>
    <name evidence="2" type="ORF">DL762_008401</name>
</gene>
<accession>A0ABY0H0K7</accession>